<sequence length="54" mass="6064">MPLKSREHMEISSEPFNFELLTVSPMKLLSSKIQFAPIGLVDMLNTSNAIQSLE</sequence>
<dbReference type="EMBL" id="DUZY01000001">
    <property type="protein sequence ID" value="DAD19627.1"/>
    <property type="molecule type" value="Genomic_DNA"/>
</dbReference>
<accession>A0A822XHC1</accession>
<evidence type="ECO:0000313" key="2">
    <source>
        <dbReference type="EMBL" id="DAD19627.1"/>
    </source>
</evidence>
<evidence type="ECO:0000313" key="3">
    <source>
        <dbReference type="Proteomes" id="UP000607653"/>
    </source>
</evidence>
<organism evidence="2 3">
    <name type="scientific">Nelumbo nucifera</name>
    <name type="common">Sacred lotus</name>
    <dbReference type="NCBI Taxonomy" id="4432"/>
    <lineage>
        <taxon>Eukaryota</taxon>
        <taxon>Viridiplantae</taxon>
        <taxon>Streptophyta</taxon>
        <taxon>Embryophyta</taxon>
        <taxon>Tracheophyta</taxon>
        <taxon>Spermatophyta</taxon>
        <taxon>Magnoliopsida</taxon>
        <taxon>Proteales</taxon>
        <taxon>Nelumbonaceae</taxon>
        <taxon>Nelumbo</taxon>
    </lineage>
</organism>
<dbReference type="AlphaFoldDB" id="A0A822XHC1"/>
<dbReference type="Proteomes" id="UP000607653">
    <property type="component" value="Unassembled WGS sequence"/>
</dbReference>
<proteinExistence type="predicted"/>
<protein>
    <submittedName>
        <fullName evidence="2">Uncharacterized protein</fullName>
    </submittedName>
</protein>
<keyword evidence="1" id="KW-0119">Carbohydrate metabolism</keyword>
<comment type="caution">
    <text evidence="2">The sequence shown here is derived from an EMBL/GenBank/DDBJ whole genome shotgun (WGS) entry which is preliminary data.</text>
</comment>
<evidence type="ECO:0000256" key="1">
    <source>
        <dbReference type="ARBA" id="ARBA00023277"/>
    </source>
</evidence>
<gene>
    <name evidence="2" type="ORF">HUJ06_021090</name>
</gene>
<dbReference type="Pfam" id="PF05691">
    <property type="entry name" value="Raffinose_syn"/>
    <property type="match status" value="1"/>
</dbReference>
<name>A0A822XHC1_NELNU</name>
<reference evidence="2 3" key="1">
    <citation type="journal article" date="2020" name="Mol. Biol. Evol.">
        <title>Distinct Expression and Methylation Patterns for Genes with Different Fates following a Single Whole-Genome Duplication in Flowering Plants.</title>
        <authorList>
            <person name="Shi T."/>
            <person name="Rahmani R.S."/>
            <person name="Gugger P.F."/>
            <person name="Wang M."/>
            <person name="Li H."/>
            <person name="Zhang Y."/>
            <person name="Li Z."/>
            <person name="Wang Q."/>
            <person name="Van de Peer Y."/>
            <person name="Marchal K."/>
            <person name="Chen J."/>
        </authorList>
    </citation>
    <scope>NUCLEOTIDE SEQUENCE [LARGE SCALE GENOMIC DNA]</scope>
    <source>
        <tissue evidence="2">Leaf</tissue>
    </source>
</reference>
<dbReference type="InterPro" id="IPR008811">
    <property type="entry name" value="Glycosyl_hydrolases_36"/>
</dbReference>
<keyword evidence="3" id="KW-1185">Reference proteome</keyword>